<name>A0A166RB98_9AGAM</name>
<proteinExistence type="predicted"/>
<evidence type="ECO:0000313" key="2">
    <source>
        <dbReference type="Proteomes" id="UP000076532"/>
    </source>
</evidence>
<sequence>MHTKKDATPRCDEEPAKIKEYDAQIGAQASVSVGGRSSAYVQRLSGGMGGAQAPAHPAMARQEPIVERCDAGNSATIGVGVKTGNSPFVQDLLENVASLSPANMICEASSKTNPRKNFAKDANILRSVLSSTNGHKIGALRRSPAVVTRITGKENMPAHFYLRPRVAPAPPPKMSPFIRKAVQAMKEWDADIAQDPFWADV</sequence>
<protein>
    <submittedName>
        <fullName evidence="1">Uncharacterized protein</fullName>
    </submittedName>
</protein>
<organism evidence="1 2">
    <name type="scientific">Athelia psychrophila</name>
    <dbReference type="NCBI Taxonomy" id="1759441"/>
    <lineage>
        <taxon>Eukaryota</taxon>
        <taxon>Fungi</taxon>
        <taxon>Dikarya</taxon>
        <taxon>Basidiomycota</taxon>
        <taxon>Agaricomycotina</taxon>
        <taxon>Agaricomycetes</taxon>
        <taxon>Agaricomycetidae</taxon>
        <taxon>Atheliales</taxon>
        <taxon>Atheliaceae</taxon>
        <taxon>Athelia</taxon>
    </lineage>
</organism>
<accession>A0A166RB98</accession>
<dbReference type="AlphaFoldDB" id="A0A166RB98"/>
<dbReference type="Proteomes" id="UP000076532">
    <property type="component" value="Unassembled WGS sequence"/>
</dbReference>
<gene>
    <name evidence="1" type="ORF">FIBSPDRAFT_274676</name>
</gene>
<keyword evidence="2" id="KW-1185">Reference proteome</keyword>
<evidence type="ECO:0000313" key="1">
    <source>
        <dbReference type="EMBL" id="KZP28098.1"/>
    </source>
</evidence>
<reference evidence="1 2" key="1">
    <citation type="journal article" date="2016" name="Mol. Biol. Evol.">
        <title>Comparative Genomics of Early-Diverging Mushroom-Forming Fungi Provides Insights into the Origins of Lignocellulose Decay Capabilities.</title>
        <authorList>
            <person name="Nagy L.G."/>
            <person name="Riley R."/>
            <person name="Tritt A."/>
            <person name="Adam C."/>
            <person name="Daum C."/>
            <person name="Floudas D."/>
            <person name="Sun H."/>
            <person name="Yadav J.S."/>
            <person name="Pangilinan J."/>
            <person name="Larsson K.H."/>
            <person name="Matsuura K."/>
            <person name="Barry K."/>
            <person name="Labutti K."/>
            <person name="Kuo R."/>
            <person name="Ohm R.A."/>
            <person name="Bhattacharya S.S."/>
            <person name="Shirouzu T."/>
            <person name="Yoshinaga Y."/>
            <person name="Martin F.M."/>
            <person name="Grigoriev I.V."/>
            <person name="Hibbett D.S."/>
        </authorList>
    </citation>
    <scope>NUCLEOTIDE SEQUENCE [LARGE SCALE GENOMIC DNA]</scope>
    <source>
        <strain evidence="1 2">CBS 109695</strain>
    </source>
</reference>
<dbReference type="EMBL" id="KV417505">
    <property type="protein sequence ID" value="KZP28098.1"/>
    <property type="molecule type" value="Genomic_DNA"/>
</dbReference>